<dbReference type="EMBL" id="UOGF01000034">
    <property type="protein sequence ID" value="VAX27900.1"/>
    <property type="molecule type" value="Genomic_DNA"/>
</dbReference>
<accession>A0A3B1CZ21</accession>
<organism evidence="1">
    <name type="scientific">hydrothermal vent metagenome</name>
    <dbReference type="NCBI Taxonomy" id="652676"/>
    <lineage>
        <taxon>unclassified sequences</taxon>
        <taxon>metagenomes</taxon>
        <taxon>ecological metagenomes</taxon>
    </lineage>
</organism>
<gene>
    <name evidence="1" type="ORF">MNBD_NITROSPIRAE01-1465</name>
</gene>
<name>A0A3B1CZ21_9ZZZZ</name>
<evidence type="ECO:0000313" key="1">
    <source>
        <dbReference type="EMBL" id="VAX27900.1"/>
    </source>
</evidence>
<dbReference type="AlphaFoldDB" id="A0A3B1CZ21"/>
<protein>
    <submittedName>
        <fullName evidence="1">Uncharacterized protein</fullName>
    </submittedName>
</protein>
<sequence>MKCKRCQGLCVPEEIEENGRYIPAARCLSCGDIIYQTLFEKTKKTQRNTKKLGSGRKTNTPAYKNRNIKKICA</sequence>
<proteinExistence type="predicted"/>
<reference evidence="1" key="1">
    <citation type="submission" date="2018-06" db="EMBL/GenBank/DDBJ databases">
        <authorList>
            <person name="Zhirakovskaya E."/>
        </authorList>
    </citation>
    <scope>NUCLEOTIDE SEQUENCE</scope>
</reference>